<dbReference type="AlphaFoldDB" id="A0A1E7END0"/>
<dbReference type="InParanoid" id="A0A1E7END0"/>
<evidence type="ECO:0008006" key="3">
    <source>
        <dbReference type="Google" id="ProtNLM"/>
    </source>
</evidence>
<protein>
    <recommendedName>
        <fullName evidence="3">ARM repeat-containing protein</fullName>
    </recommendedName>
</protein>
<accession>A0A1E7END0</accession>
<organism evidence="1 2">
    <name type="scientific">Fragilariopsis cylindrus CCMP1102</name>
    <dbReference type="NCBI Taxonomy" id="635003"/>
    <lineage>
        <taxon>Eukaryota</taxon>
        <taxon>Sar</taxon>
        <taxon>Stramenopiles</taxon>
        <taxon>Ochrophyta</taxon>
        <taxon>Bacillariophyta</taxon>
        <taxon>Bacillariophyceae</taxon>
        <taxon>Bacillariophycidae</taxon>
        <taxon>Bacillariales</taxon>
        <taxon>Bacillariaceae</taxon>
        <taxon>Fragilariopsis</taxon>
    </lineage>
</organism>
<dbReference type="KEGG" id="fcy:FRACYDRAFT_251171"/>
<dbReference type="EMBL" id="KV784386">
    <property type="protein sequence ID" value="OEU07365.1"/>
    <property type="molecule type" value="Genomic_DNA"/>
</dbReference>
<sequence>MQLSITSEEKGTNDEDYLRMDYNSDPIRVRKEDRGEVDVDLLNDPPTSAKDFSMFLHKYFYNDSPKGVEKLVQWLGTNGETLYGYCETYLVAERVLDLMDANIKSTPFVWCCVQLLFRCTCGVFSKERANRIKIRIANHKGISTLIRTIDNHPNERIIAALWDVIRDILGCAEARSVVAQAEKASCMESALRCLPLTKSNGNKAVEIATKILDAVYFIVNGESQPLPSATDFSNDTPFVSARFCNILMDFVLVHKDPWLTNEKIVGKLLKVLGACLLIPSIANALQANDYEEKLRPICVHCVRNVPSMNGNIHKEYVHLLNLLLKQDYLR</sequence>
<keyword evidence="2" id="KW-1185">Reference proteome</keyword>
<evidence type="ECO:0000313" key="2">
    <source>
        <dbReference type="Proteomes" id="UP000095751"/>
    </source>
</evidence>
<reference evidence="1 2" key="1">
    <citation type="submission" date="2016-09" db="EMBL/GenBank/DDBJ databases">
        <title>Extensive genetic diversity and differential bi-allelic expression allows diatom success in the polar Southern Ocean.</title>
        <authorList>
            <consortium name="DOE Joint Genome Institute"/>
            <person name="Mock T."/>
            <person name="Otillar R.P."/>
            <person name="Strauss J."/>
            <person name="Dupont C."/>
            <person name="Frickenhaus S."/>
            <person name="Maumus F."/>
            <person name="Mcmullan M."/>
            <person name="Sanges R."/>
            <person name="Schmutz J."/>
            <person name="Toseland A."/>
            <person name="Valas R."/>
            <person name="Veluchamy A."/>
            <person name="Ward B.J."/>
            <person name="Allen A."/>
            <person name="Barry K."/>
            <person name="Falciatore A."/>
            <person name="Ferrante M."/>
            <person name="Fortunato A.E."/>
            <person name="Gloeckner G."/>
            <person name="Gruber A."/>
            <person name="Hipkin R."/>
            <person name="Janech M."/>
            <person name="Kroth P."/>
            <person name="Leese F."/>
            <person name="Lindquist E."/>
            <person name="Lyon B.R."/>
            <person name="Martin J."/>
            <person name="Mayer C."/>
            <person name="Parker M."/>
            <person name="Quesneville H."/>
            <person name="Raymond J."/>
            <person name="Uhlig C."/>
            <person name="Valentin K.U."/>
            <person name="Worden A.Z."/>
            <person name="Armbrust E.V."/>
            <person name="Bowler C."/>
            <person name="Green B."/>
            <person name="Moulton V."/>
            <person name="Van Oosterhout C."/>
            <person name="Grigoriev I."/>
        </authorList>
    </citation>
    <scope>NUCLEOTIDE SEQUENCE [LARGE SCALE GENOMIC DNA]</scope>
    <source>
        <strain evidence="1 2">CCMP1102</strain>
    </source>
</reference>
<name>A0A1E7END0_9STRA</name>
<gene>
    <name evidence="1" type="ORF">FRACYDRAFT_251171</name>
</gene>
<evidence type="ECO:0000313" key="1">
    <source>
        <dbReference type="EMBL" id="OEU07365.1"/>
    </source>
</evidence>
<dbReference type="Proteomes" id="UP000095751">
    <property type="component" value="Unassembled WGS sequence"/>
</dbReference>
<proteinExistence type="predicted"/>